<reference evidence="1 2" key="1">
    <citation type="journal article" date="2019" name="Nat. Ecol. Evol.">
        <title>Megaphylogeny resolves global patterns of mushroom evolution.</title>
        <authorList>
            <person name="Varga T."/>
            <person name="Krizsan K."/>
            <person name="Foldi C."/>
            <person name="Dima B."/>
            <person name="Sanchez-Garcia M."/>
            <person name="Sanchez-Ramirez S."/>
            <person name="Szollosi G.J."/>
            <person name="Szarkandi J.G."/>
            <person name="Papp V."/>
            <person name="Albert L."/>
            <person name="Andreopoulos W."/>
            <person name="Angelini C."/>
            <person name="Antonin V."/>
            <person name="Barry K.W."/>
            <person name="Bougher N.L."/>
            <person name="Buchanan P."/>
            <person name="Buyck B."/>
            <person name="Bense V."/>
            <person name="Catcheside P."/>
            <person name="Chovatia M."/>
            <person name="Cooper J."/>
            <person name="Damon W."/>
            <person name="Desjardin D."/>
            <person name="Finy P."/>
            <person name="Geml J."/>
            <person name="Haridas S."/>
            <person name="Hughes K."/>
            <person name="Justo A."/>
            <person name="Karasinski D."/>
            <person name="Kautmanova I."/>
            <person name="Kiss B."/>
            <person name="Kocsube S."/>
            <person name="Kotiranta H."/>
            <person name="LaButti K.M."/>
            <person name="Lechner B.E."/>
            <person name="Liimatainen K."/>
            <person name="Lipzen A."/>
            <person name="Lukacs Z."/>
            <person name="Mihaltcheva S."/>
            <person name="Morgado L.N."/>
            <person name="Niskanen T."/>
            <person name="Noordeloos M.E."/>
            <person name="Ohm R.A."/>
            <person name="Ortiz-Santana B."/>
            <person name="Ovrebo C."/>
            <person name="Racz N."/>
            <person name="Riley R."/>
            <person name="Savchenko A."/>
            <person name="Shiryaev A."/>
            <person name="Soop K."/>
            <person name="Spirin V."/>
            <person name="Szebenyi C."/>
            <person name="Tomsovsky M."/>
            <person name="Tulloss R.E."/>
            <person name="Uehling J."/>
            <person name="Grigoriev I.V."/>
            <person name="Vagvolgyi C."/>
            <person name="Papp T."/>
            <person name="Martin F.M."/>
            <person name="Miettinen O."/>
            <person name="Hibbett D.S."/>
            <person name="Nagy L.G."/>
        </authorList>
    </citation>
    <scope>NUCLEOTIDE SEQUENCE [LARGE SCALE GENOMIC DNA]</scope>
    <source>
        <strain evidence="1 2">NL-1719</strain>
    </source>
</reference>
<evidence type="ECO:0000313" key="1">
    <source>
        <dbReference type="EMBL" id="TFK73536.1"/>
    </source>
</evidence>
<dbReference type="EMBL" id="ML208275">
    <property type="protein sequence ID" value="TFK73536.1"/>
    <property type="molecule type" value="Genomic_DNA"/>
</dbReference>
<name>A0ACD3B6S2_9AGAR</name>
<keyword evidence="2" id="KW-1185">Reference proteome</keyword>
<dbReference type="Proteomes" id="UP000308600">
    <property type="component" value="Unassembled WGS sequence"/>
</dbReference>
<evidence type="ECO:0000313" key="2">
    <source>
        <dbReference type="Proteomes" id="UP000308600"/>
    </source>
</evidence>
<protein>
    <submittedName>
        <fullName evidence="1">Uncharacterized protein</fullName>
    </submittedName>
</protein>
<proteinExistence type="predicted"/>
<sequence length="62" mass="6788">MLCSTNVSGEAQFQIPVQYNTKSWRHPSDHWVSQLGAGPLFFGTTSLPESVSVTPPYCIDSS</sequence>
<organism evidence="1 2">
    <name type="scientific">Pluteus cervinus</name>
    <dbReference type="NCBI Taxonomy" id="181527"/>
    <lineage>
        <taxon>Eukaryota</taxon>
        <taxon>Fungi</taxon>
        <taxon>Dikarya</taxon>
        <taxon>Basidiomycota</taxon>
        <taxon>Agaricomycotina</taxon>
        <taxon>Agaricomycetes</taxon>
        <taxon>Agaricomycetidae</taxon>
        <taxon>Agaricales</taxon>
        <taxon>Pluteineae</taxon>
        <taxon>Pluteaceae</taxon>
        <taxon>Pluteus</taxon>
    </lineage>
</organism>
<accession>A0ACD3B6S2</accession>
<gene>
    <name evidence="1" type="ORF">BDN72DRAFT_186569</name>
</gene>